<dbReference type="SUPFAM" id="SSF158472">
    <property type="entry name" value="HAMP domain-like"/>
    <property type="match status" value="1"/>
</dbReference>
<dbReference type="Gene3D" id="1.10.287.130">
    <property type="match status" value="1"/>
</dbReference>
<evidence type="ECO:0000313" key="17">
    <source>
        <dbReference type="EMBL" id="MVT39783.1"/>
    </source>
</evidence>
<dbReference type="InterPro" id="IPR050398">
    <property type="entry name" value="HssS/ArlS-like"/>
</dbReference>
<evidence type="ECO:0000259" key="16">
    <source>
        <dbReference type="PROSITE" id="PS50885"/>
    </source>
</evidence>
<feature type="transmembrane region" description="Helical" evidence="14">
    <location>
        <begin position="12"/>
        <end position="35"/>
    </location>
</feature>
<dbReference type="SUPFAM" id="SSF47384">
    <property type="entry name" value="Homodimeric domain of signal transducing histidine kinase"/>
    <property type="match status" value="1"/>
</dbReference>
<comment type="caution">
    <text evidence="17">The sequence shown here is derived from an EMBL/GenBank/DDBJ whole genome shotgun (WGS) entry which is preliminary data.</text>
</comment>
<keyword evidence="4" id="KW-1003">Cell membrane</keyword>
<dbReference type="Gene3D" id="6.10.340.10">
    <property type="match status" value="1"/>
</dbReference>
<keyword evidence="12" id="KW-0902">Two-component regulatory system</keyword>
<reference evidence="17 18" key="1">
    <citation type="submission" date="2019-12" db="EMBL/GenBank/DDBJ databases">
        <title>The draft genomic sequence of strain Chitinophaga oryziterrae JCM 16595.</title>
        <authorList>
            <person name="Zhang X."/>
        </authorList>
    </citation>
    <scope>NUCLEOTIDE SEQUENCE [LARGE SCALE GENOMIC DNA]</scope>
    <source>
        <strain evidence="17 18">JCM 16595</strain>
    </source>
</reference>
<keyword evidence="13 14" id="KW-0472">Membrane</keyword>
<comment type="subcellular location">
    <subcellularLocation>
        <location evidence="2">Cell membrane</location>
        <topology evidence="2">Multi-pass membrane protein</topology>
    </subcellularLocation>
</comment>
<evidence type="ECO:0000256" key="2">
    <source>
        <dbReference type="ARBA" id="ARBA00004651"/>
    </source>
</evidence>
<accession>A0A6N8J419</accession>
<evidence type="ECO:0000256" key="13">
    <source>
        <dbReference type="ARBA" id="ARBA00023136"/>
    </source>
</evidence>
<dbReference type="SMART" id="SM00304">
    <property type="entry name" value="HAMP"/>
    <property type="match status" value="1"/>
</dbReference>
<dbReference type="PANTHER" id="PTHR45528">
    <property type="entry name" value="SENSOR HISTIDINE KINASE CPXA"/>
    <property type="match status" value="1"/>
</dbReference>
<sequence>MKQRHFGIFRRITIMVFTLTAALGALFILITYLAAMHFYQASTQLLNKDVAAHIATFTSPFEDNGLNKQKADSVFQNAMVISPSAEVYFLDTTGTVMYFHASPKDIKRWHIPLRNIRRYIASGGRLYIKNDDPRDPDNEKIFSAAVVNGKTGKLGYIYVIFGSSEYRNATQMLYKSHVGNLALEAFIFIIIISAGAGFLYVNNLQKRFTKMIRVLERFQNGDFEARLHISEKDEMGMVAQSFNKMADQLVYNIHRLTNSEQERKNLIVNISHDLRTPLSVARGYTETLLIKRESKEISEQEQTEYISLIITKIQQVENMVRQLFDLSKMESAAFEFQKEPFIFSEVLQELVKAFALSAAEKQIQIECINGTDASWINADIRLMERVIQNLVVNAVSYTPKEGKIRITLERTDGELVFTIENEGPPLPDDLIQWLNASEENNTVKKPSKSTIGLSIVKRILYLHQYAFEVKKESGYGNRFSFHMMIYQFAD</sequence>
<evidence type="ECO:0000259" key="15">
    <source>
        <dbReference type="PROSITE" id="PS50109"/>
    </source>
</evidence>
<dbReference type="GO" id="GO:0005524">
    <property type="term" value="F:ATP binding"/>
    <property type="evidence" value="ECO:0007669"/>
    <property type="project" value="UniProtKB-KW"/>
</dbReference>
<organism evidence="17 18">
    <name type="scientific">Chitinophaga oryziterrae</name>
    <dbReference type="NCBI Taxonomy" id="1031224"/>
    <lineage>
        <taxon>Bacteria</taxon>
        <taxon>Pseudomonadati</taxon>
        <taxon>Bacteroidota</taxon>
        <taxon>Chitinophagia</taxon>
        <taxon>Chitinophagales</taxon>
        <taxon>Chitinophagaceae</taxon>
        <taxon>Chitinophaga</taxon>
    </lineage>
</organism>
<feature type="transmembrane region" description="Helical" evidence="14">
    <location>
        <begin position="181"/>
        <end position="201"/>
    </location>
</feature>
<dbReference type="InterPro" id="IPR003594">
    <property type="entry name" value="HATPase_dom"/>
</dbReference>
<dbReference type="EMBL" id="WRXO01000001">
    <property type="protein sequence ID" value="MVT39783.1"/>
    <property type="molecule type" value="Genomic_DNA"/>
</dbReference>
<feature type="domain" description="Histidine kinase" evidence="15">
    <location>
        <begin position="269"/>
        <end position="487"/>
    </location>
</feature>
<evidence type="ECO:0000256" key="7">
    <source>
        <dbReference type="ARBA" id="ARBA00022692"/>
    </source>
</evidence>
<dbReference type="Proteomes" id="UP000468388">
    <property type="component" value="Unassembled WGS sequence"/>
</dbReference>
<evidence type="ECO:0000256" key="12">
    <source>
        <dbReference type="ARBA" id="ARBA00023012"/>
    </source>
</evidence>
<keyword evidence="5" id="KW-0597">Phosphoprotein</keyword>
<name>A0A6N8J419_9BACT</name>
<dbReference type="EC" id="2.7.13.3" evidence="3"/>
<keyword evidence="9" id="KW-0418">Kinase</keyword>
<evidence type="ECO:0000256" key="10">
    <source>
        <dbReference type="ARBA" id="ARBA00022840"/>
    </source>
</evidence>
<evidence type="ECO:0000256" key="8">
    <source>
        <dbReference type="ARBA" id="ARBA00022741"/>
    </source>
</evidence>
<keyword evidence="8" id="KW-0547">Nucleotide-binding</keyword>
<dbReference type="PROSITE" id="PS50109">
    <property type="entry name" value="HIS_KIN"/>
    <property type="match status" value="1"/>
</dbReference>
<evidence type="ECO:0000256" key="11">
    <source>
        <dbReference type="ARBA" id="ARBA00022989"/>
    </source>
</evidence>
<dbReference type="Pfam" id="PF00512">
    <property type="entry name" value="HisKA"/>
    <property type="match status" value="1"/>
</dbReference>
<dbReference type="Gene3D" id="3.30.565.10">
    <property type="entry name" value="Histidine kinase-like ATPase, C-terminal domain"/>
    <property type="match status" value="1"/>
</dbReference>
<feature type="domain" description="HAMP" evidence="16">
    <location>
        <begin position="202"/>
        <end position="254"/>
    </location>
</feature>
<evidence type="ECO:0000256" key="3">
    <source>
        <dbReference type="ARBA" id="ARBA00012438"/>
    </source>
</evidence>
<evidence type="ECO:0000313" key="18">
    <source>
        <dbReference type="Proteomes" id="UP000468388"/>
    </source>
</evidence>
<dbReference type="InterPro" id="IPR005467">
    <property type="entry name" value="His_kinase_dom"/>
</dbReference>
<evidence type="ECO:0000256" key="4">
    <source>
        <dbReference type="ARBA" id="ARBA00022475"/>
    </source>
</evidence>
<keyword evidence="11 14" id="KW-1133">Transmembrane helix</keyword>
<keyword evidence="18" id="KW-1185">Reference proteome</keyword>
<keyword evidence="10" id="KW-0067">ATP-binding</keyword>
<dbReference type="SMART" id="SM00388">
    <property type="entry name" value="HisKA"/>
    <property type="match status" value="1"/>
</dbReference>
<dbReference type="InterPro" id="IPR003661">
    <property type="entry name" value="HisK_dim/P_dom"/>
</dbReference>
<evidence type="ECO:0000256" key="9">
    <source>
        <dbReference type="ARBA" id="ARBA00022777"/>
    </source>
</evidence>
<keyword evidence="6" id="KW-0808">Transferase</keyword>
<gene>
    <name evidence="17" type="ORF">GO495_04245</name>
</gene>
<evidence type="ECO:0000256" key="14">
    <source>
        <dbReference type="SAM" id="Phobius"/>
    </source>
</evidence>
<dbReference type="InterPro" id="IPR036890">
    <property type="entry name" value="HATPase_C_sf"/>
</dbReference>
<dbReference type="SUPFAM" id="SSF55874">
    <property type="entry name" value="ATPase domain of HSP90 chaperone/DNA topoisomerase II/histidine kinase"/>
    <property type="match status" value="1"/>
</dbReference>
<dbReference type="InterPro" id="IPR036097">
    <property type="entry name" value="HisK_dim/P_sf"/>
</dbReference>
<dbReference type="CDD" id="cd06225">
    <property type="entry name" value="HAMP"/>
    <property type="match status" value="1"/>
</dbReference>
<protein>
    <recommendedName>
        <fullName evidence="3">histidine kinase</fullName>
        <ecNumber evidence="3">2.7.13.3</ecNumber>
    </recommendedName>
</protein>
<dbReference type="InterPro" id="IPR003660">
    <property type="entry name" value="HAMP_dom"/>
</dbReference>
<dbReference type="Pfam" id="PF00672">
    <property type="entry name" value="HAMP"/>
    <property type="match status" value="1"/>
</dbReference>
<proteinExistence type="predicted"/>
<evidence type="ECO:0000256" key="1">
    <source>
        <dbReference type="ARBA" id="ARBA00000085"/>
    </source>
</evidence>
<dbReference type="GO" id="GO:0000155">
    <property type="term" value="F:phosphorelay sensor kinase activity"/>
    <property type="evidence" value="ECO:0007669"/>
    <property type="project" value="InterPro"/>
</dbReference>
<dbReference type="SMART" id="SM00387">
    <property type="entry name" value="HATPase_c"/>
    <property type="match status" value="1"/>
</dbReference>
<dbReference type="CDD" id="cd00082">
    <property type="entry name" value="HisKA"/>
    <property type="match status" value="1"/>
</dbReference>
<dbReference type="AlphaFoldDB" id="A0A6N8J419"/>
<dbReference type="Pfam" id="PF02518">
    <property type="entry name" value="HATPase_c"/>
    <property type="match status" value="1"/>
</dbReference>
<dbReference type="OrthoDB" id="9813151at2"/>
<evidence type="ECO:0000256" key="6">
    <source>
        <dbReference type="ARBA" id="ARBA00022679"/>
    </source>
</evidence>
<dbReference type="PROSITE" id="PS50885">
    <property type="entry name" value="HAMP"/>
    <property type="match status" value="1"/>
</dbReference>
<keyword evidence="7 14" id="KW-0812">Transmembrane</keyword>
<dbReference type="RefSeq" id="WP_157298430.1">
    <property type="nucleotide sequence ID" value="NZ_BAAAZB010000005.1"/>
</dbReference>
<dbReference type="GO" id="GO:0005886">
    <property type="term" value="C:plasma membrane"/>
    <property type="evidence" value="ECO:0007669"/>
    <property type="project" value="UniProtKB-SubCell"/>
</dbReference>
<dbReference type="PANTHER" id="PTHR45528:SF1">
    <property type="entry name" value="SENSOR HISTIDINE KINASE CPXA"/>
    <property type="match status" value="1"/>
</dbReference>
<comment type="catalytic activity">
    <reaction evidence="1">
        <text>ATP + protein L-histidine = ADP + protein N-phospho-L-histidine.</text>
        <dbReference type="EC" id="2.7.13.3"/>
    </reaction>
</comment>
<evidence type="ECO:0000256" key="5">
    <source>
        <dbReference type="ARBA" id="ARBA00022553"/>
    </source>
</evidence>